<comment type="similarity">
    <text evidence="4">Belongs to the protein kinase superfamily. CMGC Ser/Thr protein kinase family. CDC2/CDKX subfamily.</text>
</comment>
<feature type="region of interest" description="Disordered" evidence="27">
    <location>
        <begin position="1"/>
        <end position="595"/>
    </location>
</feature>
<evidence type="ECO:0000256" key="13">
    <source>
        <dbReference type="ARBA" id="ARBA00022840"/>
    </source>
</evidence>
<comment type="caution">
    <text evidence="29">The sequence shown here is derived from an EMBL/GenBank/DDBJ whole genome shotgun (WGS) entry which is preliminary data.</text>
</comment>
<evidence type="ECO:0000256" key="26">
    <source>
        <dbReference type="SAM" id="Coils"/>
    </source>
</evidence>
<dbReference type="Gene3D" id="1.10.510.10">
    <property type="entry name" value="Transferase(Phosphotransferase) domain 1"/>
    <property type="match status" value="1"/>
</dbReference>
<protein>
    <recommendedName>
        <fullName evidence="19">Gamma-soluble NSF attachment protein</fullName>
        <ecNumber evidence="7">2.7.11.22</ecNumber>
        <ecNumber evidence="6">2.7.11.23</ecNumber>
    </recommendedName>
    <alternativeName>
        <fullName evidence="20">N-ethylmaleimide-sensitive factor attachment protein gamma</fullName>
    </alternativeName>
</protein>
<comment type="similarity">
    <text evidence="5">Belongs to the SNAP family.</text>
</comment>
<evidence type="ECO:0000256" key="22">
    <source>
        <dbReference type="ARBA" id="ARBA00048367"/>
    </source>
</evidence>
<feature type="compositionally biased region" description="Low complexity" evidence="27">
    <location>
        <begin position="382"/>
        <end position="396"/>
    </location>
</feature>
<dbReference type="GO" id="GO:0004693">
    <property type="term" value="F:cyclin-dependent protein serine/threonine kinase activity"/>
    <property type="evidence" value="ECO:0007669"/>
    <property type="project" value="UniProtKB-EC"/>
</dbReference>
<keyword evidence="10" id="KW-0808">Transferase</keyword>
<dbReference type="Pfam" id="PF14938">
    <property type="entry name" value="SNAP"/>
    <property type="match status" value="1"/>
</dbReference>
<keyword evidence="8" id="KW-0813">Transport</keyword>
<feature type="compositionally biased region" description="Pro residues" evidence="27">
    <location>
        <begin position="1075"/>
        <end position="1088"/>
    </location>
</feature>
<evidence type="ECO:0000256" key="17">
    <source>
        <dbReference type="ARBA" id="ARBA00023136"/>
    </source>
</evidence>
<evidence type="ECO:0000256" key="23">
    <source>
        <dbReference type="ARBA" id="ARBA00049280"/>
    </source>
</evidence>
<feature type="compositionally biased region" description="Basic residues" evidence="27">
    <location>
        <begin position="366"/>
        <end position="381"/>
    </location>
</feature>
<feature type="region of interest" description="Disordered" evidence="27">
    <location>
        <begin position="1292"/>
        <end position="1337"/>
    </location>
</feature>
<dbReference type="SMART" id="SM00220">
    <property type="entry name" value="S_TKc"/>
    <property type="match status" value="1"/>
</dbReference>
<sequence>MPNPEIVPREGRGRSPTAQRSQREERRSTTRSHRERHREKERSSSSSSRRKKHKHARERQLQQQPWQQQEVVYDGNVRTLVEYDDVSSQSERFSGSPSPRTDTLSVDRLSEAEFQDSSVGGPTTPDRKSRRDHNSSHARREESGASSEKNRQEREMKRKERSRERDAAIKSRSGVRNHDSNGRKPSSATSDNKESKRHKNKSKAEKEPPSAYRETPQAYRDDREELRAYRRSSPSLTTTDSPYGASNPYGYQSPNTNYPFISRRSPRRLSPNTTYHGRDSELYGAYVSKSPSSYSSSKRKRSPSSPYWRKSPSYGRHSPYEQGEFTSSPYGQRRRSRSPYRKSKSPTPDVRRAVKSRSRSPYQSSRHSRSRSRHRHSRSRSRPSSLSPSSLTLKSSLAAELSKQKKVKAAEAARVKNSSNTSTPTKGSSSTSCPPQPSPVINHSAKKTRPPSPPPVSEKGPRTPVSSQPQSPVDRPAKRSSEAPQSSREGKVKEEKKKGGQTMQVKEKEKTAVSALALAGSLPPAPNHLDHMDGSNSSLKDPSSTPSGKKKPERKPRHLITDLPFPPELPGITSGSPPSPPDEKKPLTQRKRPKICGPRFGEIKETEIDWGKRCVDKFEIIGITGEGTYGQVYKAKDKDTAELVALKKVRLDNEKEGFPITAIREIKILRQLNHKSIINMKEIVTDKEDALDFKNDKGAFYLVFEYMDHDLMGLLESGLVHFNESHIKSFMRQLLEGLEYCHKKNFLHRDIKCSNILLNNKGEIKLADFGLARLYNSEESRPYTNKVITLWYRPPELLLGEERYTPAIDVWSCGCILGELFTKKPIFQANQELAQLELISRICGSPCPAVWPDVIKLPYFNTMKPKKQYRRRLREEFAFIPLMALDLFDHMLALDPSKRCTAEQALNSDFLKDVDPAKMPPPDLPLWQDCHELWSKKRRRQKQMPEELTAPKAPRKELGLDDSRSNTPQGFPPPGGHKGQSTAAAALLEPKAPNSQLTQEQLAVLLNLFQSKSGPVGSAQFAQTMGSKMNPETLQQLTKALPPTPLESERPPEPPPLPKVSKPPQPPTGGGGVPRTPPMPKPPSPPTPQQQFKGDGEASAAVTQNAVTMFLAQLLKVQQGAAGDVIGFEGADGAILNAAGGSSAPPLPAEMKPPPEPSPVSPVTEGGGSRVLESLSILPPDQRPPEPPEPPPCADLDYRQAPELKPSLPPSTASGEAPRPPEPDYPPPPRPTEGPKYGADYSRPPPPFPHAGFADSYLGHMMGGGMPPHPPLAPETFPRGVAVSAASGGGSLVFSGDKDHRFEYNHSPLGPGPLPPSVPPPGQAWSSPSQSGAPPLPLGLKTSFMKWKPDYDSAASEYAKAAVAFKNARQLELAKDAYLQEAEAHTNNRSALEQAGMTLKDMQKIPEAVQYIEKASIMYVENGTPDTAAMALDRAGKLIEPLDSSKAVNLYQQAASVFENEERLRQAVELIGKASRLLVKHQKYDEAAKSIQKEKNMYKEIENYPTCYKKTIAQVLVHLHRADYVAADKCVRESYSIPGFSGSEDCLAMEQLLQGFDQQDEDQVSRVCNSPLLKYMDNDYAKLAISLKVPGGGKKKSVAAAGGDTGVNAVASQPEEEDEYAGGLC</sequence>
<dbReference type="GO" id="GO:0030332">
    <property type="term" value="F:cyclin binding"/>
    <property type="evidence" value="ECO:0007669"/>
    <property type="project" value="TreeGrafter"/>
</dbReference>
<evidence type="ECO:0000256" key="24">
    <source>
        <dbReference type="ARBA" id="ARBA00060011"/>
    </source>
</evidence>
<keyword evidence="13" id="KW-0067">ATP-binding</keyword>
<proteinExistence type="inferred from homology"/>
<feature type="compositionally biased region" description="Pro residues" evidence="27">
    <location>
        <begin position="1053"/>
        <end position="1067"/>
    </location>
</feature>
<feature type="compositionally biased region" description="Polar residues" evidence="27">
    <location>
        <begin position="86"/>
        <end position="104"/>
    </location>
</feature>
<feature type="compositionally biased region" description="Basic residues" evidence="27">
    <location>
        <begin position="548"/>
        <end position="558"/>
    </location>
</feature>
<evidence type="ECO:0000256" key="4">
    <source>
        <dbReference type="ARBA" id="ARBA00006485"/>
    </source>
</evidence>
<dbReference type="Pfam" id="PF00069">
    <property type="entry name" value="Pkinase"/>
    <property type="match status" value="1"/>
</dbReference>
<keyword evidence="16" id="KW-0333">Golgi apparatus</keyword>
<evidence type="ECO:0000256" key="21">
    <source>
        <dbReference type="ARBA" id="ARBA00047811"/>
    </source>
</evidence>
<dbReference type="EC" id="2.7.11.22" evidence="7"/>
<evidence type="ECO:0000256" key="9">
    <source>
        <dbReference type="ARBA" id="ARBA00022527"/>
    </source>
</evidence>
<evidence type="ECO:0000256" key="3">
    <source>
        <dbReference type="ARBA" id="ARBA00004555"/>
    </source>
</evidence>
<evidence type="ECO:0000256" key="2">
    <source>
        <dbReference type="ARBA" id="ARBA00004324"/>
    </source>
</evidence>
<evidence type="ECO:0000256" key="15">
    <source>
        <dbReference type="ARBA" id="ARBA00022927"/>
    </source>
</evidence>
<feature type="compositionally biased region" description="Basic residues" evidence="27">
    <location>
        <begin position="332"/>
        <end position="344"/>
    </location>
</feature>
<feature type="compositionally biased region" description="Basic and acidic residues" evidence="27">
    <location>
        <begin position="219"/>
        <end position="228"/>
    </location>
</feature>
<evidence type="ECO:0000256" key="27">
    <source>
        <dbReference type="SAM" id="MobiDB-lite"/>
    </source>
</evidence>
<feature type="region of interest" description="Disordered" evidence="27">
    <location>
        <begin position="937"/>
        <end position="982"/>
    </location>
</feature>
<evidence type="ECO:0000256" key="1">
    <source>
        <dbReference type="ARBA" id="ARBA00004170"/>
    </source>
</evidence>
<feature type="domain" description="Protein kinase" evidence="28">
    <location>
        <begin position="618"/>
        <end position="911"/>
    </location>
</feature>
<keyword evidence="30" id="KW-1185">Reference proteome</keyword>
<dbReference type="InterPro" id="IPR000719">
    <property type="entry name" value="Prot_kinase_dom"/>
</dbReference>
<evidence type="ECO:0000313" key="29">
    <source>
        <dbReference type="EMBL" id="KAA0704918.1"/>
    </source>
</evidence>
<evidence type="ECO:0000256" key="10">
    <source>
        <dbReference type="ARBA" id="ARBA00022679"/>
    </source>
</evidence>
<evidence type="ECO:0000256" key="25">
    <source>
        <dbReference type="ARBA" id="ARBA00062133"/>
    </source>
</evidence>
<feature type="compositionally biased region" description="Pro residues" evidence="27">
    <location>
        <begin position="1145"/>
        <end position="1160"/>
    </location>
</feature>
<evidence type="ECO:0000256" key="5">
    <source>
        <dbReference type="ARBA" id="ARBA00010050"/>
    </source>
</evidence>
<dbReference type="InterPro" id="IPR011990">
    <property type="entry name" value="TPR-like_helical_dom_sf"/>
</dbReference>
<feature type="compositionally biased region" description="Polar residues" evidence="27">
    <location>
        <begin position="232"/>
        <end position="241"/>
    </location>
</feature>
<dbReference type="SUPFAM" id="SSF48452">
    <property type="entry name" value="TPR-like"/>
    <property type="match status" value="1"/>
</dbReference>
<evidence type="ECO:0000256" key="16">
    <source>
        <dbReference type="ARBA" id="ARBA00023034"/>
    </source>
</evidence>
<feature type="compositionally biased region" description="Basic and acidic residues" evidence="27">
    <location>
        <begin position="954"/>
        <end position="964"/>
    </location>
</feature>
<dbReference type="GO" id="GO:0005794">
    <property type="term" value="C:Golgi apparatus"/>
    <property type="evidence" value="ECO:0007669"/>
    <property type="project" value="UniProtKB-SubCell"/>
</dbReference>
<evidence type="ECO:0000256" key="12">
    <source>
        <dbReference type="ARBA" id="ARBA00022777"/>
    </source>
</evidence>
<keyword evidence="11" id="KW-0547">Nucleotide-binding</keyword>
<dbReference type="InterPro" id="IPR000744">
    <property type="entry name" value="NSF_attach"/>
</dbReference>
<dbReference type="InterPro" id="IPR050108">
    <property type="entry name" value="CDK"/>
</dbReference>
<feature type="region of interest" description="Disordered" evidence="27">
    <location>
        <begin position="1042"/>
        <end position="1100"/>
    </location>
</feature>
<comment type="catalytic activity">
    <reaction evidence="22">
        <text>L-seryl-[protein] + ATP = O-phospho-L-seryl-[protein] + ADP + H(+)</text>
        <dbReference type="Rhea" id="RHEA:17989"/>
        <dbReference type="Rhea" id="RHEA-COMP:9863"/>
        <dbReference type="Rhea" id="RHEA-COMP:11604"/>
        <dbReference type="ChEBI" id="CHEBI:15378"/>
        <dbReference type="ChEBI" id="CHEBI:29999"/>
        <dbReference type="ChEBI" id="CHEBI:30616"/>
        <dbReference type="ChEBI" id="CHEBI:83421"/>
        <dbReference type="ChEBI" id="CHEBI:456216"/>
        <dbReference type="EC" id="2.7.11.22"/>
    </reaction>
</comment>
<evidence type="ECO:0000313" key="30">
    <source>
        <dbReference type="Proteomes" id="UP000324632"/>
    </source>
</evidence>
<keyword evidence="18" id="KW-0539">Nucleus</keyword>
<feature type="compositionally biased region" description="Pro residues" evidence="27">
    <location>
        <begin position="1310"/>
        <end position="1322"/>
    </location>
</feature>
<dbReference type="Proteomes" id="UP000324632">
    <property type="component" value="Chromosome 22"/>
</dbReference>
<feature type="compositionally biased region" description="Pro residues" evidence="27">
    <location>
        <begin position="1218"/>
        <end position="1232"/>
    </location>
</feature>
<dbReference type="InterPro" id="IPR008271">
    <property type="entry name" value="Ser/Thr_kinase_AS"/>
</dbReference>
<dbReference type="FunFam" id="3.30.200.20:FF:000074">
    <property type="entry name" value="cyclin-dependent kinase 12 isoform X2"/>
    <property type="match status" value="1"/>
</dbReference>
<dbReference type="CDD" id="cd15832">
    <property type="entry name" value="SNAP"/>
    <property type="match status" value="1"/>
</dbReference>
<dbReference type="EMBL" id="SOYY01000022">
    <property type="protein sequence ID" value="KAA0704918.1"/>
    <property type="molecule type" value="Genomic_DNA"/>
</dbReference>
<feature type="compositionally biased region" description="Basic residues" evidence="27">
    <location>
        <begin position="48"/>
        <end position="57"/>
    </location>
</feature>
<evidence type="ECO:0000256" key="7">
    <source>
        <dbReference type="ARBA" id="ARBA00012425"/>
    </source>
</evidence>
<feature type="coiled-coil region" evidence="26">
    <location>
        <begin position="1368"/>
        <end position="1395"/>
    </location>
</feature>
<name>A0A5A9N6T0_9TELE</name>
<evidence type="ECO:0000256" key="11">
    <source>
        <dbReference type="ARBA" id="ARBA00022741"/>
    </source>
</evidence>
<keyword evidence="26" id="KW-0175">Coiled coil</keyword>
<dbReference type="GO" id="GO:0008353">
    <property type="term" value="F:RNA polymerase II CTD heptapeptide repeat kinase activity"/>
    <property type="evidence" value="ECO:0007669"/>
    <property type="project" value="UniProtKB-EC"/>
</dbReference>
<dbReference type="Gene3D" id="3.30.200.20">
    <property type="entry name" value="Phosphorylase Kinase, domain 1"/>
    <property type="match status" value="1"/>
</dbReference>
<dbReference type="GO" id="GO:0008024">
    <property type="term" value="C:cyclin/CDK positive transcription elongation factor complex"/>
    <property type="evidence" value="ECO:0007669"/>
    <property type="project" value="TreeGrafter"/>
</dbReference>
<dbReference type="PANTHER" id="PTHR24056">
    <property type="entry name" value="CELL DIVISION PROTEIN KINASE"/>
    <property type="match status" value="1"/>
</dbReference>
<comment type="catalytic activity">
    <reaction evidence="23">
        <text>[DNA-directed RNA polymerase] + ATP = phospho-[DNA-directed RNA polymerase] + ADP + H(+)</text>
        <dbReference type="Rhea" id="RHEA:10216"/>
        <dbReference type="Rhea" id="RHEA-COMP:11321"/>
        <dbReference type="Rhea" id="RHEA-COMP:11322"/>
        <dbReference type="ChEBI" id="CHEBI:15378"/>
        <dbReference type="ChEBI" id="CHEBI:30616"/>
        <dbReference type="ChEBI" id="CHEBI:43176"/>
        <dbReference type="ChEBI" id="CHEBI:68546"/>
        <dbReference type="ChEBI" id="CHEBI:456216"/>
        <dbReference type="EC" id="2.7.11.23"/>
    </reaction>
</comment>
<feature type="compositionally biased region" description="Polar residues" evidence="27">
    <location>
        <begin position="249"/>
        <end position="259"/>
    </location>
</feature>
<dbReference type="GO" id="GO:0032968">
    <property type="term" value="P:positive regulation of transcription elongation by RNA polymerase II"/>
    <property type="evidence" value="ECO:0007669"/>
    <property type="project" value="TreeGrafter"/>
</dbReference>
<dbReference type="GO" id="GO:0016607">
    <property type="term" value="C:nuclear speck"/>
    <property type="evidence" value="ECO:0007669"/>
    <property type="project" value="UniProtKB-SubCell"/>
</dbReference>
<organism evidence="29 30">
    <name type="scientific">Triplophysa tibetana</name>
    <dbReference type="NCBI Taxonomy" id="1572043"/>
    <lineage>
        <taxon>Eukaryota</taxon>
        <taxon>Metazoa</taxon>
        <taxon>Chordata</taxon>
        <taxon>Craniata</taxon>
        <taxon>Vertebrata</taxon>
        <taxon>Euteleostomi</taxon>
        <taxon>Actinopterygii</taxon>
        <taxon>Neopterygii</taxon>
        <taxon>Teleostei</taxon>
        <taxon>Ostariophysi</taxon>
        <taxon>Cypriniformes</taxon>
        <taxon>Nemacheilidae</taxon>
        <taxon>Triplophysa</taxon>
    </lineage>
</organism>
<accession>A0A5A9N6T0</accession>
<dbReference type="SUPFAM" id="SSF56112">
    <property type="entry name" value="Protein kinase-like (PK-like)"/>
    <property type="match status" value="1"/>
</dbReference>
<dbReference type="EC" id="2.7.11.23" evidence="6"/>
<evidence type="ECO:0000256" key="14">
    <source>
        <dbReference type="ARBA" id="ARBA00022892"/>
    </source>
</evidence>
<dbReference type="GO" id="GO:0006886">
    <property type="term" value="P:intracellular protein transport"/>
    <property type="evidence" value="ECO:0007669"/>
    <property type="project" value="InterPro"/>
</dbReference>
<comment type="subunit">
    <text evidence="25">Interacts with RAB11FIP5. Interacts with VTI1A.</text>
</comment>
<comment type="subcellular location">
    <subcellularLocation>
        <location evidence="3">Golgi apparatus</location>
    </subcellularLocation>
    <subcellularLocation>
        <location evidence="1">Membrane</location>
        <topology evidence="1">Peripheral membrane protein</topology>
    </subcellularLocation>
    <subcellularLocation>
        <location evidence="2">Nucleus speckle</location>
    </subcellularLocation>
</comment>
<keyword evidence="14" id="KW-0931">ER-Golgi transport</keyword>
<evidence type="ECO:0000256" key="20">
    <source>
        <dbReference type="ARBA" id="ARBA00042485"/>
    </source>
</evidence>
<evidence type="ECO:0000256" key="6">
    <source>
        <dbReference type="ARBA" id="ARBA00012409"/>
    </source>
</evidence>
<evidence type="ECO:0000256" key="18">
    <source>
        <dbReference type="ARBA" id="ARBA00023242"/>
    </source>
</evidence>
<keyword evidence="17" id="KW-0472">Membrane</keyword>
<reference evidence="29 30" key="1">
    <citation type="journal article" date="2019" name="Mol. Ecol. Resour.">
        <title>Chromosome-level genome assembly of Triplophysa tibetana, a fish adapted to the harsh high-altitude environment of the Tibetan Plateau.</title>
        <authorList>
            <person name="Yang X."/>
            <person name="Liu H."/>
            <person name="Ma Z."/>
            <person name="Zou Y."/>
            <person name="Zou M."/>
            <person name="Mao Y."/>
            <person name="Li X."/>
            <person name="Wang H."/>
            <person name="Chen T."/>
            <person name="Wang W."/>
            <person name="Yang R."/>
        </authorList>
    </citation>
    <scope>NUCLEOTIDE SEQUENCE [LARGE SCALE GENOMIC DNA]</scope>
    <source>
        <strain evidence="29">TTIB1903HZAU</strain>
        <tissue evidence="29">Muscle</tissue>
    </source>
</reference>
<feature type="region of interest" description="Disordered" evidence="27">
    <location>
        <begin position="1139"/>
        <end position="1252"/>
    </location>
</feature>
<dbReference type="GO" id="GO:0016020">
    <property type="term" value="C:membrane"/>
    <property type="evidence" value="ECO:0007669"/>
    <property type="project" value="UniProtKB-SubCell"/>
</dbReference>
<feature type="compositionally biased region" description="Basic and acidic residues" evidence="27">
    <location>
        <begin position="488"/>
        <end position="498"/>
    </location>
</feature>
<feature type="compositionally biased region" description="Low complexity" evidence="27">
    <location>
        <begin position="415"/>
        <end position="433"/>
    </location>
</feature>
<dbReference type="InterPro" id="IPR011009">
    <property type="entry name" value="Kinase-like_dom_sf"/>
</dbReference>
<dbReference type="FunFam" id="1.25.40.10:FF:000115">
    <property type="entry name" value="Gamma-soluble NSF attachment protein"/>
    <property type="match status" value="1"/>
</dbReference>
<evidence type="ECO:0000259" key="28">
    <source>
        <dbReference type="PROSITE" id="PS50011"/>
    </source>
</evidence>
<feature type="compositionally biased region" description="Pro residues" evidence="27">
    <location>
        <begin position="1181"/>
        <end position="1193"/>
    </location>
</feature>
<evidence type="ECO:0000256" key="8">
    <source>
        <dbReference type="ARBA" id="ARBA00022448"/>
    </source>
</evidence>
<dbReference type="GO" id="GO:0005524">
    <property type="term" value="F:ATP binding"/>
    <property type="evidence" value="ECO:0007669"/>
    <property type="project" value="UniProtKB-KW"/>
</dbReference>
<dbReference type="PROSITE" id="PS00108">
    <property type="entry name" value="PROTEIN_KINASE_ST"/>
    <property type="match status" value="1"/>
</dbReference>
<feature type="compositionally biased region" description="Basic and acidic residues" evidence="27">
    <location>
        <begin position="125"/>
        <end position="169"/>
    </location>
</feature>
<comment type="catalytic activity">
    <reaction evidence="21">
        <text>L-threonyl-[protein] + ATP = O-phospho-L-threonyl-[protein] + ADP + H(+)</text>
        <dbReference type="Rhea" id="RHEA:46608"/>
        <dbReference type="Rhea" id="RHEA-COMP:11060"/>
        <dbReference type="Rhea" id="RHEA-COMP:11605"/>
        <dbReference type="ChEBI" id="CHEBI:15378"/>
        <dbReference type="ChEBI" id="CHEBI:30013"/>
        <dbReference type="ChEBI" id="CHEBI:30616"/>
        <dbReference type="ChEBI" id="CHEBI:61977"/>
        <dbReference type="ChEBI" id="CHEBI:456216"/>
        <dbReference type="EC" id="2.7.11.22"/>
    </reaction>
</comment>
<keyword evidence="15" id="KW-0653">Protein transport</keyword>
<dbReference type="Gene3D" id="1.25.40.10">
    <property type="entry name" value="Tetratricopeptide repeat domain"/>
    <property type="match status" value="1"/>
</dbReference>
<dbReference type="CDD" id="cd07864">
    <property type="entry name" value="STKc_CDK12"/>
    <property type="match status" value="1"/>
</dbReference>
<feature type="compositionally biased region" description="Low complexity" evidence="27">
    <location>
        <begin position="512"/>
        <end position="522"/>
    </location>
</feature>
<dbReference type="PROSITE" id="PS50011">
    <property type="entry name" value="PROTEIN_KINASE_DOM"/>
    <property type="match status" value="1"/>
</dbReference>
<evidence type="ECO:0000256" key="19">
    <source>
        <dbReference type="ARBA" id="ARBA00040047"/>
    </source>
</evidence>
<comment type="function">
    <text evidence="24">Required for vesicular transport between the endoplasmic reticulum and the Golgi apparatus.</text>
</comment>
<keyword evidence="9" id="KW-0723">Serine/threonine-protein kinase</keyword>
<keyword evidence="12 29" id="KW-0418">Kinase</keyword>
<dbReference type="PANTHER" id="PTHR24056:SF459">
    <property type="entry name" value="CYCLIN-DEPENDENT KINASE 13"/>
    <property type="match status" value="1"/>
</dbReference>
<feature type="compositionally biased region" description="Polar residues" evidence="27">
    <location>
        <begin position="534"/>
        <end position="547"/>
    </location>
</feature>
<feature type="compositionally biased region" description="Low complexity" evidence="27">
    <location>
        <begin position="303"/>
        <end position="314"/>
    </location>
</feature>
<dbReference type="FunFam" id="1.10.510.10:FF:000102">
    <property type="entry name" value="cyclin-dependent kinase 12 isoform X1"/>
    <property type="match status" value="1"/>
</dbReference>
<gene>
    <name evidence="29" type="ORF">E1301_Tti000767</name>
</gene>
<dbReference type="GO" id="GO:0016192">
    <property type="term" value="P:vesicle-mediated transport"/>
    <property type="evidence" value="ECO:0007669"/>
    <property type="project" value="UniProtKB-KW"/>
</dbReference>